<keyword evidence="2" id="KW-1185">Reference proteome</keyword>
<name>A0A017SBC1_ASPRC</name>
<dbReference type="RefSeq" id="XP_040637774.1">
    <property type="nucleotide sequence ID" value="XM_040780252.1"/>
</dbReference>
<dbReference type="HOGENOM" id="CLU_1721967_0_0_1"/>
<sequence>MSTELDDLWRRRATNNRSETDTIAWTASISRTRVSTMNGLSINQNFDFEAIDGLEGLSRTTQQFVNTMEFPGVGLERVMLRGLFERTLHTDPTRRIADLSKLPIMEIWHKAPGGRSLKLTLAAHTKPGRMQYSMFEKKDDSYIPWPQQQKLL</sequence>
<dbReference type="EMBL" id="KK088428">
    <property type="protein sequence ID" value="EYE94086.1"/>
    <property type="molecule type" value="Genomic_DNA"/>
</dbReference>
<dbReference type="AlphaFoldDB" id="A0A017SBC1"/>
<accession>A0A017SBC1</accession>
<gene>
    <name evidence="1" type="ORF">EURHEDRAFT_403792</name>
</gene>
<protein>
    <submittedName>
        <fullName evidence="1">Uncharacterized protein</fullName>
    </submittedName>
</protein>
<reference evidence="2" key="1">
    <citation type="journal article" date="2014" name="Nat. Commun.">
        <title>Genomic adaptations of the halophilic Dead Sea filamentous fungus Eurotium rubrum.</title>
        <authorList>
            <person name="Kis-Papo T."/>
            <person name="Weig A.R."/>
            <person name="Riley R."/>
            <person name="Persoh D."/>
            <person name="Salamov A."/>
            <person name="Sun H."/>
            <person name="Lipzen A."/>
            <person name="Wasser S.P."/>
            <person name="Rambold G."/>
            <person name="Grigoriev I.V."/>
            <person name="Nevo E."/>
        </authorList>
    </citation>
    <scope>NUCLEOTIDE SEQUENCE [LARGE SCALE GENOMIC DNA]</scope>
    <source>
        <strain evidence="2">CBS 135680</strain>
    </source>
</reference>
<evidence type="ECO:0000313" key="1">
    <source>
        <dbReference type="EMBL" id="EYE94086.1"/>
    </source>
</evidence>
<dbReference type="GeneID" id="63695376"/>
<proteinExistence type="predicted"/>
<evidence type="ECO:0000313" key="2">
    <source>
        <dbReference type="Proteomes" id="UP000019804"/>
    </source>
</evidence>
<organism evidence="1 2">
    <name type="scientific">Aspergillus ruber (strain CBS 135680)</name>
    <dbReference type="NCBI Taxonomy" id="1388766"/>
    <lineage>
        <taxon>Eukaryota</taxon>
        <taxon>Fungi</taxon>
        <taxon>Dikarya</taxon>
        <taxon>Ascomycota</taxon>
        <taxon>Pezizomycotina</taxon>
        <taxon>Eurotiomycetes</taxon>
        <taxon>Eurotiomycetidae</taxon>
        <taxon>Eurotiales</taxon>
        <taxon>Aspergillaceae</taxon>
        <taxon>Aspergillus</taxon>
        <taxon>Aspergillus subgen. Aspergillus</taxon>
    </lineage>
</organism>
<dbReference type="OrthoDB" id="626167at2759"/>
<dbReference type="Proteomes" id="UP000019804">
    <property type="component" value="Unassembled WGS sequence"/>
</dbReference>